<dbReference type="AlphaFoldDB" id="A0A9D1T8Z8"/>
<feature type="non-terminal residue" evidence="2">
    <location>
        <position position="1"/>
    </location>
</feature>
<dbReference type="InterPro" id="IPR050640">
    <property type="entry name" value="Bact_2-comp_sensor_kinase"/>
</dbReference>
<reference evidence="2" key="1">
    <citation type="submission" date="2020-10" db="EMBL/GenBank/DDBJ databases">
        <authorList>
            <person name="Gilroy R."/>
        </authorList>
    </citation>
    <scope>NUCLEOTIDE SEQUENCE</scope>
    <source>
        <strain evidence="2">ChiBcec6-7307</strain>
    </source>
</reference>
<proteinExistence type="predicted"/>
<name>A0A9D1T8Z8_9FIRM</name>
<dbReference type="EMBL" id="DVOS01000053">
    <property type="protein sequence ID" value="HIV23473.1"/>
    <property type="molecule type" value="Genomic_DNA"/>
</dbReference>
<evidence type="ECO:0000313" key="3">
    <source>
        <dbReference type="Proteomes" id="UP000886889"/>
    </source>
</evidence>
<comment type="caution">
    <text evidence="2">The sequence shown here is derived from an EMBL/GenBank/DDBJ whole genome shotgun (WGS) entry which is preliminary data.</text>
</comment>
<keyword evidence="2" id="KW-0808">Transferase</keyword>
<organism evidence="2 3">
    <name type="scientific">Candidatus Merdiplasma excrementigallinarum</name>
    <dbReference type="NCBI Taxonomy" id="2840864"/>
    <lineage>
        <taxon>Bacteria</taxon>
        <taxon>Bacillati</taxon>
        <taxon>Bacillota</taxon>
        <taxon>Clostridia</taxon>
        <taxon>Lachnospirales</taxon>
        <taxon>Lachnospiraceae</taxon>
        <taxon>Lachnospiraceae incertae sedis</taxon>
        <taxon>Candidatus Merdiplasma</taxon>
    </lineage>
</organism>
<dbReference type="GO" id="GO:0000155">
    <property type="term" value="F:phosphorelay sensor kinase activity"/>
    <property type="evidence" value="ECO:0007669"/>
    <property type="project" value="InterPro"/>
</dbReference>
<gene>
    <name evidence="2" type="ORF">IAC80_05990</name>
</gene>
<dbReference type="PANTHER" id="PTHR34220:SF7">
    <property type="entry name" value="SENSOR HISTIDINE KINASE YPDA"/>
    <property type="match status" value="1"/>
</dbReference>
<keyword evidence="2" id="KW-0418">Kinase</keyword>
<protein>
    <submittedName>
        <fullName evidence="2">Histidine kinase</fullName>
    </submittedName>
</protein>
<dbReference type="Pfam" id="PF06580">
    <property type="entry name" value="His_kinase"/>
    <property type="match status" value="1"/>
</dbReference>
<dbReference type="GO" id="GO:0016020">
    <property type="term" value="C:membrane"/>
    <property type="evidence" value="ECO:0007669"/>
    <property type="project" value="InterPro"/>
</dbReference>
<dbReference type="PANTHER" id="PTHR34220">
    <property type="entry name" value="SENSOR HISTIDINE KINASE YPDA"/>
    <property type="match status" value="1"/>
</dbReference>
<feature type="domain" description="Signal transduction histidine kinase internal region" evidence="1">
    <location>
        <begin position="4"/>
        <end position="77"/>
    </location>
</feature>
<dbReference type="Proteomes" id="UP000886889">
    <property type="component" value="Unassembled WGS sequence"/>
</dbReference>
<evidence type="ECO:0000259" key="1">
    <source>
        <dbReference type="Pfam" id="PF06580"/>
    </source>
</evidence>
<sequence>IMLSQIQPHFLYNSLGTIHHLCGVDPEKAREAVMEFSKFLRGNMESLKARKPIPFARELGHTKNYLYLEKQRFQERLEIVYDIREMDFLIPPLTLRNRQIRRLPSVSFSSYTEDSLKNSNIRRSEHEAAYFTQWTGGALESSDDCLRPAPGWPVHHRLAEGQRHLQTNLLPLAAPL</sequence>
<evidence type="ECO:0000313" key="2">
    <source>
        <dbReference type="EMBL" id="HIV23473.1"/>
    </source>
</evidence>
<reference evidence="2" key="2">
    <citation type="journal article" date="2021" name="PeerJ">
        <title>Extensive microbial diversity within the chicken gut microbiome revealed by metagenomics and culture.</title>
        <authorList>
            <person name="Gilroy R."/>
            <person name="Ravi A."/>
            <person name="Getino M."/>
            <person name="Pursley I."/>
            <person name="Horton D.L."/>
            <person name="Alikhan N.F."/>
            <person name="Baker D."/>
            <person name="Gharbi K."/>
            <person name="Hall N."/>
            <person name="Watson M."/>
            <person name="Adriaenssens E.M."/>
            <person name="Foster-Nyarko E."/>
            <person name="Jarju S."/>
            <person name="Secka A."/>
            <person name="Antonio M."/>
            <person name="Oren A."/>
            <person name="Chaudhuri R.R."/>
            <person name="La Ragione R."/>
            <person name="Hildebrand F."/>
            <person name="Pallen M.J."/>
        </authorList>
    </citation>
    <scope>NUCLEOTIDE SEQUENCE</scope>
    <source>
        <strain evidence="2">ChiBcec6-7307</strain>
    </source>
</reference>
<accession>A0A9D1T8Z8</accession>
<dbReference type="InterPro" id="IPR010559">
    <property type="entry name" value="Sig_transdc_His_kin_internal"/>
</dbReference>